<evidence type="ECO:0000259" key="3">
    <source>
        <dbReference type="Pfam" id="PF00685"/>
    </source>
</evidence>
<dbReference type="PANTHER" id="PTHR10605">
    <property type="entry name" value="HEPARAN SULFATE SULFOTRANSFERASE"/>
    <property type="match status" value="1"/>
</dbReference>
<keyword evidence="5" id="KW-1185">Reference proteome</keyword>
<dbReference type="AlphaFoldDB" id="A0A9X3CHR1"/>
<accession>A0A9X3CHR1</accession>
<organism evidence="4 5">
    <name type="scientific">Vibrio paucivorans</name>
    <dbReference type="NCBI Taxonomy" id="2829489"/>
    <lineage>
        <taxon>Bacteria</taxon>
        <taxon>Pseudomonadati</taxon>
        <taxon>Pseudomonadota</taxon>
        <taxon>Gammaproteobacteria</taxon>
        <taxon>Vibrionales</taxon>
        <taxon>Vibrionaceae</taxon>
        <taxon>Vibrio</taxon>
    </lineage>
</organism>
<dbReference type="EMBL" id="JAKRRX010000173">
    <property type="protein sequence ID" value="MCW8336062.1"/>
    <property type="molecule type" value="Genomic_DNA"/>
</dbReference>
<dbReference type="Gene3D" id="3.40.50.300">
    <property type="entry name" value="P-loop containing nucleotide triphosphate hydrolases"/>
    <property type="match status" value="1"/>
</dbReference>
<dbReference type="SUPFAM" id="SSF52540">
    <property type="entry name" value="P-loop containing nucleoside triphosphate hydrolases"/>
    <property type="match status" value="1"/>
</dbReference>
<dbReference type="GO" id="GO:0008146">
    <property type="term" value="F:sulfotransferase activity"/>
    <property type="evidence" value="ECO:0007669"/>
    <property type="project" value="InterPro"/>
</dbReference>
<keyword evidence="1" id="KW-0808">Transferase</keyword>
<dbReference type="PANTHER" id="PTHR10605:SF56">
    <property type="entry name" value="BIFUNCTIONAL HEPARAN SULFATE N-DEACETYLASE_N-SULFOTRANSFERASE"/>
    <property type="match status" value="1"/>
</dbReference>
<feature type="domain" description="Sulfotransferase" evidence="3">
    <location>
        <begin position="9"/>
        <end position="204"/>
    </location>
</feature>
<gene>
    <name evidence="4" type="ORF">MD483_19820</name>
</gene>
<dbReference type="InterPro" id="IPR027417">
    <property type="entry name" value="P-loop_NTPase"/>
</dbReference>
<comment type="caution">
    <text evidence="4">The sequence shown here is derived from an EMBL/GenBank/DDBJ whole genome shotgun (WGS) entry which is preliminary data.</text>
</comment>
<dbReference type="Proteomes" id="UP001155586">
    <property type="component" value="Unassembled WGS sequence"/>
</dbReference>
<dbReference type="InterPro" id="IPR000863">
    <property type="entry name" value="Sulfotransferase_dom"/>
</dbReference>
<sequence length="276" mass="32239">MNTAKLPGAIVIGAPKAGTTTLCDSLARHPDVYMYPKKETHFYNTYYHSRGMEWYLSLFKDAPSHQLIMEGTPDYAMSNCIERTIPRIHQHNPDTKLIFMVREPVERIESHYVQMLSNHREIVDQPTAFQKWPEIIDSSRYHQLMQVVLKYFSPKQVHVIFLDQYAQNKRVIHAEVAEFLGISNADTALDSMEFDEHSHKRENQGMDGVLLATLRKSRHYDKLNMLTPKPIIQLGKRFLRRKISVSSRLEDSVKQSLTKQLSNDWAQFKQQHRQSK</sequence>
<keyword evidence="2" id="KW-0325">Glycoprotein</keyword>
<evidence type="ECO:0000313" key="5">
    <source>
        <dbReference type="Proteomes" id="UP001155586"/>
    </source>
</evidence>
<reference evidence="4" key="1">
    <citation type="submission" date="2022-02" db="EMBL/GenBank/DDBJ databases">
        <title>Vibrio sp. nov., a new bacterium isolated from Bohai sea, China.</title>
        <authorList>
            <person name="Yuan Y."/>
        </authorList>
    </citation>
    <scope>NUCLEOTIDE SEQUENCE</scope>
    <source>
        <strain evidence="4">DBSS07</strain>
    </source>
</reference>
<dbReference type="Pfam" id="PF00685">
    <property type="entry name" value="Sulfotransfer_1"/>
    <property type="match status" value="1"/>
</dbReference>
<dbReference type="InterPro" id="IPR037359">
    <property type="entry name" value="NST/OST"/>
</dbReference>
<name>A0A9X3CHR1_9VIBR</name>
<evidence type="ECO:0000313" key="4">
    <source>
        <dbReference type="EMBL" id="MCW8336062.1"/>
    </source>
</evidence>
<dbReference type="RefSeq" id="WP_265689126.1">
    <property type="nucleotide sequence ID" value="NZ_JAKRRX010000173.1"/>
</dbReference>
<evidence type="ECO:0000256" key="2">
    <source>
        <dbReference type="ARBA" id="ARBA00023180"/>
    </source>
</evidence>
<protein>
    <submittedName>
        <fullName evidence="4">Sulfotransferase domain-containing protein</fullName>
    </submittedName>
</protein>
<evidence type="ECO:0000256" key="1">
    <source>
        <dbReference type="ARBA" id="ARBA00022679"/>
    </source>
</evidence>
<proteinExistence type="predicted"/>